<dbReference type="RefSeq" id="WP_274570671.1">
    <property type="nucleotide sequence ID" value="NZ_CP145606.1"/>
</dbReference>
<proteinExistence type="predicted"/>
<accession>A0A9X4E1Z2</accession>
<keyword evidence="5" id="KW-1185">Reference proteome</keyword>
<organism evidence="3">
    <name type="scientific">Neisseria leonii</name>
    <dbReference type="NCBI Taxonomy" id="2995413"/>
    <lineage>
        <taxon>Bacteria</taxon>
        <taxon>Pseudomonadati</taxon>
        <taxon>Pseudomonadota</taxon>
        <taxon>Betaproteobacteria</taxon>
        <taxon>Neisseriales</taxon>
        <taxon>Neisseriaceae</taxon>
        <taxon>Neisseria</taxon>
    </lineage>
</organism>
<evidence type="ECO:0000256" key="1">
    <source>
        <dbReference type="SAM" id="Phobius"/>
    </source>
</evidence>
<evidence type="ECO:0000313" key="3">
    <source>
        <dbReference type="EMBL" id="MDD9327689.1"/>
    </source>
</evidence>
<dbReference type="EMBL" id="CP146598">
    <property type="protein sequence ID" value="WWY02841.1"/>
    <property type="molecule type" value="Genomic_DNA"/>
</dbReference>
<gene>
    <name evidence="3" type="ORF">ORY91_001099</name>
    <name evidence="4" type="ORF">V9W64_09115</name>
</gene>
<name>A0A9X4E1Z2_9NEIS</name>
<dbReference type="AlphaFoldDB" id="A0A9X4E1Z2"/>
<keyword evidence="1" id="KW-0472">Membrane</keyword>
<dbReference type="Pfam" id="PF02037">
    <property type="entry name" value="SAP"/>
    <property type="match status" value="1"/>
</dbReference>
<dbReference type="InterPro" id="IPR003034">
    <property type="entry name" value="SAP_dom"/>
</dbReference>
<sequence>MAKKTGDGVLLILGLLVVVITFLWEAFGWWLLLPVAVFGLLIVLGVWGAEKPDTGRQSQQTEEEYRADLHQWLNEKIREGYEEEINAHQLRKPLTKKEEFLMCLAFESKIRLPLNLFFQQKIDQADQVFLTMVREGYFQAAEPYAVVDNSLTVEQIKQIFREHDLPLSGRKAELLDRLFAQLPEIAAEIVNENGFYTPTEKARTLGIYLDEKERSHSMEFIKLLNQRNYYVMQHAVNCNPDAYGLEFRPVSTFCRHSQQLAGICPRDNLPDTWPPEECEHPYHACNCLFDIVYSNDERLKQPS</sequence>
<dbReference type="PROSITE" id="PS50800">
    <property type="entry name" value="SAP"/>
    <property type="match status" value="1"/>
</dbReference>
<reference evidence="4" key="2">
    <citation type="submission" date="2024-02" db="EMBL/GenBank/DDBJ databases">
        <title>Neisseria leonii sp. nov.</title>
        <authorList>
            <person name="Boutroux M."/>
            <person name="Favre-Rochex S."/>
            <person name="Gorgette O."/>
            <person name="Touak G."/>
            <person name="Muhle E."/>
            <person name="Chesneau O."/>
            <person name="Clermont D."/>
            <person name="Rahi P."/>
        </authorList>
    </citation>
    <scope>NUCLEOTIDE SEQUENCE</scope>
    <source>
        <strain evidence="4">51.81</strain>
    </source>
</reference>
<evidence type="ECO:0000313" key="4">
    <source>
        <dbReference type="EMBL" id="WWY02841.1"/>
    </source>
</evidence>
<dbReference type="InterPro" id="IPR036361">
    <property type="entry name" value="SAP_dom_sf"/>
</dbReference>
<keyword evidence="1" id="KW-0812">Transmembrane</keyword>
<protein>
    <submittedName>
        <fullName evidence="3">SAP domain-containing protein</fullName>
    </submittedName>
</protein>
<dbReference type="EMBL" id="JAPQFL010000002">
    <property type="protein sequence ID" value="MDD9327689.1"/>
    <property type="molecule type" value="Genomic_DNA"/>
</dbReference>
<dbReference type="Proteomes" id="UP001149607">
    <property type="component" value="Chromosome"/>
</dbReference>
<feature type="domain" description="SAP" evidence="2">
    <location>
        <begin position="148"/>
        <end position="182"/>
    </location>
</feature>
<dbReference type="Gene3D" id="1.10.720.30">
    <property type="entry name" value="SAP domain"/>
    <property type="match status" value="1"/>
</dbReference>
<dbReference type="SUPFAM" id="SSF68906">
    <property type="entry name" value="SAP domain"/>
    <property type="match status" value="1"/>
</dbReference>
<evidence type="ECO:0000259" key="2">
    <source>
        <dbReference type="PROSITE" id="PS50800"/>
    </source>
</evidence>
<reference evidence="3" key="1">
    <citation type="submission" date="2022-10" db="EMBL/GenBank/DDBJ databases">
        <authorList>
            <person name="Boutroux M."/>
        </authorList>
    </citation>
    <scope>NUCLEOTIDE SEQUENCE</scope>
    <source>
        <strain evidence="3">51.81</strain>
    </source>
</reference>
<keyword evidence="1" id="KW-1133">Transmembrane helix</keyword>
<feature type="transmembrane region" description="Helical" evidence="1">
    <location>
        <begin position="7"/>
        <end position="24"/>
    </location>
</feature>
<evidence type="ECO:0000313" key="5">
    <source>
        <dbReference type="Proteomes" id="UP001149607"/>
    </source>
</evidence>
<feature type="transmembrane region" description="Helical" evidence="1">
    <location>
        <begin position="30"/>
        <end position="49"/>
    </location>
</feature>
<dbReference type="SMART" id="SM00513">
    <property type="entry name" value="SAP"/>
    <property type="match status" value="1"/>
</dbReference>